<evidence type="ECO:0000313" key="3">
    <source>
        <dbReference type="Proteomes" id="UP001597108"/>
    </source>
</evidence>
<name>A0ABW3IVK7_9RHOB</name>
<keyword evidence="1" id="KW-1133">Transmembrane helix</keyword>
<feature type="transmembrane region" description="Helical" evidence="1">
    <location>
        <begin position="12"/>
        <end position="33"/>
    </location>
</feature>
<sequence>MNRSSIGPKHAAAITAVLGIFSIFPPLATDMYLAAIGDMAKAMNASRSA</sequence>
<keyword evidence="3" id="KW-1185">Reference proteome</keyword>
<evidence type="ECO:0000256" key="1">
    <source>
        <dbReference type="SAM" id="Phobius"/>
    </source>
</evidence>
<keyword evidence="1" id="KW-0472">Membrane</keyword>
<accession>A0ABW3IVK7</accession>
<dbReference type="Proteomes" id="UP001597108">
    <property type="component" value="Unassembled WGS sequence"/>
</dbReference>
<protein>
    <submittedName>
        <fullName evidence="2">Uncharacterized protein</fullName>
    </submittedName>
</protein>
<gene>
    <name evidence="2" type="ORF">ACFQ2S_19575</name>
</gene>
<dbReference type="RefSeq" id="WP_386077088.1">
    <property type="nucleotide sequence ID" value="NZ_JBHTJT010000048.1"/>
</dbReference>
<evidence type="ECO:0000313" key="2">
    <source>
        <dbReference type="EMBL" id="MFD0981839.1"/>
    </source>
</evidence>
<proteinExistence type="predicted"/>
<organism evidence="2 3">
    <name type="scientific">Tropicimonas aquimaris</name>
    <dbReference type="NCBI Taxonomy" id="914152"/>
    <lineage>
        <taxon>Bacteria</taxon>
        <taxon>Pseudomonadati</taxon>
        <taxon>Pseudomonadota</taxon>
        <taxon>Alphaproteobacteria</taxon>
        <taxon>Rhodobacterales</taxon>
        <taxon>Roseobacteraceae</taxon>
        <taxon>Tropicimonas</taxon>
    </lineage>
</organism>
<dbReference type="EMBL" id="JBHTJT010000048">
    <property type="protein sequence ID" value="MFD0981839.1"/>
    <property type="molecule type" value="Genomic_DNA"/>
</dbReference>
<keyword evidence="1" id="KW-0812">Transmembrane</keyword>
<reference evidence="3" key="1">
    <citation type="journal article" date="2019" name="Int. J. Syst. Evol. Microbiol.">
        <title>The Global Catalogue of Microorganisms (GCM) 10K type strain sequencing project: providing services to taxonomists for standard genome sequencing and annotation.</title>
        <authorList>
            <consortium name="The Broad Institute Genomics Platform"/>
            <consortium name="The Broad Institute Genome Sequencing Center for Infectious Disease"/>
            <person name="Wu L."/>
            <person name="Ma J."/>
        </authorList>
    </citation>
    <scope>NUCLEOTIDE SEQUENCE [LARGE SCALE GENOMIC DNA]</scope>
    <source>
        <strain evidence="3">CCUG 60524</strain>
    </source>
</reference>
<comment type="caution">
    <text evidence="2">The sequence shown here is derived from an EMBL/GenBank/DDBJ whole genome shotgun (WGS) entry which is preliminary data.</text>
</comment>